<protein>
    <submittedName>
        <fullName evidence="1">Cysteine-rich CPXCG protein</fullName>
    </submittedName>
</protein>
<dbReference type="RefSeq" id="WP_050658082.1">
    <property type="nucleotide sequence ID" value="NZ_JBLXAC010000004.1"/>
</dbReference>
<proteinExistence type="predicted"/>
<sequence length="66" mass="7536">MDKVRQWRVECPTCGHHTFITLEPDDVGQDFIEDCANCCSPIHIQVTEDLDGQLNVQVDGDDEQLY</sequence>
<dbReference type="Proteomes" id="UP000268033">
    <property type="component" value="Unassembled WGS sequence"/>
</dbReference>
<evidence type="ECO:0000313" key="1">
    <source>
        <dbReference type="EMBL" id="ROQ27427.1"/>
    </source>
</evidence>
<reference evidence="1 2" key="1">
    <citation type="submission" date="2018-11" db="EMBL/GenBank/DDBJ databases">
        <title>Genomic Encyclopedia of Type Strains, Phase IV (KMG-IV): sequencing the most valuable type-strain genomes for metagenomic binning, comparative biology and taxonomic classification.</title>
        <authorList>
            <person name="Goeker M."/>
        </authorList>
    </citation>
    <scope>NUCLEOTIDE SEQUENCE [LARGE SCALE GENOMIC DNA]</scope>
    <source>
        <strain evidence="1 2">DSM 21945</strain>
    </source>
</reference>
<organism evidence="1 2">
    <name type="scientific">Gallaecimonas pentaromativorans</name>
    <dbReference type="NCBI Taxonomy" id="584787"/>
    <lineage>
        <taxon>Bacteria</taxon>
        <taxon>Pseudomonadati</taxon>
        <taxon>Pseudomonadota</taxon>
        <taxon>Gammaproteobacteria</taxon>
        <taxon>Enterobacterales</taxon>
        <taxon>Gallaecimonadaceae</taxon>
        <taxon>Gallaecimonas</taxon>
    </lineage>
</organism>
<comment type="caution">
    <text evidence="1">The sequence shown here is derived from an EMBL/GenBank/DDBJ whole genome shotgun (WGS) entry which is preliminary data.</text>
</comment>
<keyword evidence="2" id="KW-1185">Reference proteome</keyword>
<dbReference type="InterPro" id="IPR017143">
    <property type="entry name" value="UCP037225"/>
</dbReference>
<dbReference type="Pfam" id="PF14255">
    <property type="entry name" value="Zn_ribbon_21"/>
    <property type="match status" value="1"/>
</dbReference>
<accession>A0A3N1PKD8</accession>
<dbReference type="InterPro" id="IPR025990">
    <property type="entry name" value="zinc_ribbon_bacterial"/>
</dbReference>
<dbReference type="STRING" id="584787.GCA_001247655_02516"/>
<evidence type="ECO:0000313" key="2">
    <source>
        <dbReference type="Proteomes" id="UP000268033"/>
    </source>
</evidence>
<name>A0A3N1PKD8_9GAMM</name>
<gene>
    <name evidence="1" type="ORF">EDC28_10475</name>
</gene>
<dbReference type="EMBL" id="RJUL01000004">
    <property type="protein sequence ID" value="ROQ27427.1"/>
    <property type="molecule type" value="Genomic_DNA"/>
</dbReference>
<dbReference type="PIRSF" id="PIRSF037225">
    <property type="entry name" value="UCP037225"/>
    <property type="match status" value="1"/>
</dbReference>
<dbReference type="AlphaFoldDB" id="A0A3N1PKD8"/>
<dbReference type="OrthoDB" id="9814566at2"/>